<feature type="domain" description="NADP-dependent oxidoreductase" evidence="3">
    <location>
        <begin position="15"/>
        <end position="332"/>
    </location>
</feature>
<dbReference type="InterPro" id="IPR050523">
    <property type="entry name" value="AKR_Detox_Biosynth"/>
</dbReference>
<proteinExistence type="predicted"/>
<evidence type="ECO:0000256" key="2">
    <source>
        <dbReference type="ARBA" id="ARBA00023002"/>
    </source>
</evidence>
<dbReference type="AlphaFoldDB" id="A0A381P949"/>
<dbReference type="SUPFAM" id="SSF51430">
    <property type="entry name" value="NAD(P)-linked oxidoreductase"/>
    <property type="match status" value="1"/>
</dbReference>
<dbReference type="InterPro" id="IPR036812">
    <property type="entry name" value="NAD(P)_OxRdtase_dom_sf"/>
</dbReference>
<keyword evidence="1" id="KW-0521">NADP</keyword>
<protein>
    <recommendedName>
        <fullName evidence="3">NADP-dependent oxidoreductase domain-containing protein</fullName>
    </recommendedName>
</protein>
<dbReference type="Gene3D" id="3.20.20.100">
    <property type="entry name" value="NADP-dependent oxidoreductase domain"/>
    <property type="match status" value="1"/>
</dbReference>
<sequence>MEYNKLPGTDIEVSKICLGTMTWGTQNTKQEAFDQMDYAIDHGVNFFDTAELYPVPASADTYATTEVYIGKWLESRKSRDKIILASKIAGPGDYTAHIRKTGFKDDSIEAALDQSLKRLKTDYLDLYQLHWPERLTNYFGNRNFKYFNDSWEDNFQEILLKLKKVIDSGKVRHVGLSNENPWGIMKFLEYSKNELPKMITIQNPYSLLNRLFEIGSGEICKRENVGLLAYSPLGFGVLTGKYRNGNVPKNSRLTLFPRMVRYTNDNCKNATELYHQIAEKHNLTLTQLALAFVNDRPFVTSTIIGATNMEQLKENIDSINTKLSKEIIDEINLAQEKIPNPAP</sequence>
<evidence type="ECO:0000259" key="3">
    <source>
        <dbReference type="Pfam" id="PF00248"/>
    </source>
</evidence>
<evidence type="ECO:0000256" key="1">
    <source>
        <dbReference type="ARBA" id="ARBA00022857"/>
    </source>
</evidence>
<dbReference type="InterPro" id="IPR023210">
    <property type="entry name" value="NADP_OxRdtase_dom"/>
</dbReference>
<dbReference type="PANTHER" id="PTHR43364:SF4">
    <property type="entry name" value="NAD(P)-LINKED OXIDOREDUCTASE SUPERFAMILY PROTEIN"/>
    <property type="match status" value="1"/>
</dbReference>
<reference evidence="4" key="1">
    <citation type="submission" date="2018-05" db="EMBL/GenBank/DDBJ databases">
        <authorList>
            <person name="Lanie J.A."/>
            <person name="Ng W.-L."/>
            <person name="Kazmierczak K.M."/>
            <person name="Andrzejewski T.M."/>
            <person name="Davidsen T.M."/>
            <person name="Wayne K.J."/>
            <person name="Tettelin H."/>
            <person name="Glass J.I."/>
            <person name="Rusch D."/>
            <person name="Podicherti R."/>
            <person name="Tsui H.-C.T."/>
            <person name="Winkler M.E."/>
        </authorList>
    </citation>
    <scope>NUCLEOTIDE SEQUENCE</scope>
</reference>
<name>A0A381P949_9ZZZZ</name>
<keyword evidence="2" id="KW-0560">Oxidoreductase</keyword>
<organism evidence="4">
    <name type="scientific">marine metagenome</name>
    <dbReference type="NCBI Taxonomy" id="408172"/>
    <lineage>
        <taxon>unclassified sequences</taxon>
        <taxon>metagenomes</taxon>
        <taxon>ecological metagenomes</taxon>
    </lineage>
</organism>
<dbReference type="FunFam" id="3.20.20.100:FF:000005">
    <property type="entry name" value="NADP(H)-dependent aldo-keto reductase"/>
    <property type="match status" value="1"/>
</dbReference>
<dbReference type="Pfam" id="PF00248">
    <property type="entry name" value="Aldo_ket_red"/>
    <property type="match status" value="1"/>
</dbReference>
<accession>A0A381P949</accession>
<evidence type="ECO:0000313" key="4">
    <source>
        <dbReference type="EMBL" id="SUZ63461.1"/>
    </source>
</evidence>
<dbReference type="PANTHER" id="PTHR43364">
    <property type="entry name" value="NADH-SPECIFIC METHYLGLYOXAL REDUCTASE-RELATED"/>
    <property type="match status" value="1"/>
</dbReference>
<dbReference type="EMBL" id="UINC01000916">
    <property type="protein sequence ID" value="SUZ63461.1"/>
    <property type="molecule type" value="Genomic_DNA"/>
</dbReference>
<dbReference type="GO" id="GO:0016491">
    <property type="term" value="F:oxidoreductase activity"/>
    <property type="evidence" value="ECO:0007669"/>
    <property type="project" value="UniProtKB-KW"/>
</dbReference>
<gene>
    <name evidence="4" type="ORF">METZ01_LOCUS16315</name>
</gene>
<dbReference type="CDD" id="cd19094">
    <property type="entry name" value="AKR_Tas-like"/>
    <property type="match status" value="1"/>
</dbReference>